<keyword evidence="1" id="KW-0812">Transmembrane</keyword>
<reference evidence="2 3" key="1">
    <citation type="submission" date="2018-08" db="EMBL/GenBank/DDBJ databases">
        <title>Genomic Encyclopedia of Type Strains, Phase III (KMG-III): the genomes of soil and plant-associated and newly described type strains.</title>
        <authorList>
            <person name="Whitman W."/>
        </authorList>
    </citation>
    <scope>NUCLEOTIDE SEQUENCE [LARGE SCALE GENOMIC DNA]</scope>
    <source>
        <strain evidence="2 3">CGMCC 1.10966</strain>
    </source>
</reference>
<name>A0A3D9QX51_9BACL</name>
<sequence length="72" mass="8324">MWQQLWFLANMVFVTLAIVFLFVHRSVSIARLENNQQKVSSMRKTRTIVGICTIVAFVVMASFFLVNMRING</sequence>
<dbReference type="Proteomes" id="UP000256304">
    <property type="component" value="Unassembled WGS sequence"/>
</dbReference>
<dbReference type="RefSeq" id="WP_116191009.1">
    <property type="nucleotide sequence ID" value="NZ_QTTN01000028.1"/>
</dbReference>
<comment type="caution">
    <text evidence="2">The sequence shown here is derived from an EMBL/GenBank/DDBJ whole genome shotgun (WGS) entry which is preliminary data.</text>
</comment>
<feature type="transmembrane region" description="Helical" evidence="1">
    <location>
        <begin position="48"/>
        <end position="66"/>
    </location>
</feature>
<dbReference type="EMBL" id="QTTN01000028">
    <property type="protein sequence ID" value="REE70665.1"/>
    <property type="molecule type" value="Genomic_DNA"/>
</dbReference>
<evidence type="ECO:0000313" key="2">
    <source>
        <dbReference type="EMBL" id="REE70665.1"/>
    </source>
</evidence>
<protein>
    <submittedName>
        <fullName evidence="2">Uncharacterized protein</fullName>
    </submittedName>
</protein>
<keyword evidence="1" id="KW-0472">Membrane</keyword>
<keyword evidence="3" id="KW-1185">Reference proteome</keyword>
<proteinExistence type="predicted"/>
<feature type="transmembrane region" description="Helical" evidence="1">
    <location>
        <begin position="6"/>
        <end position="27"/>
    </location>
</feature>
<organism evidence="2 3">
    <name type="scientific">Paenibacillus taihuensis</name>
    <dbReference type="NCBI Taxonomy" id="1156355"/>
    <lineage>
        <taxon>Bacteria</taxon>
        <taxon>Bacillati</taxon>
        <taxon>Bacillota</taxon>
        <taxon>Bacilli</taxon>
        <taxon>Bacillales</taxon>
        <taxon>Paenibacillaceae</taxon>
        <taxon>Paenibacillus</taxon>
    </lineage>
</organism>
<dbReference type="AlphaFoldDB" id="A0A3D9QX51"/>
<evidence type="ECO:0000313" key="3">
    <source>
        <dbReference type="Proteomes" id="UP000256304"/>
    </source>
</evidence>
<gene>
    <name evidence="2" type="ORF">A8990_12877</name>
</gene>
<accession>A0A3D9QX51</accession>
<evidence type="ECO:0000256" key="1">
    <source>
        <dbReference type="SAM" id="Phobius"/>
    </source>
</evidence>
<keyword evidence="1" id="KW-1133">Transmembrane helix</keyword>
<dbReference type="OrthoDB" id="2636577at2"/>